<evidence type="ECO:0000256" key="2">
    <source>
        <dbReference type="ARBA" id="ARBA00022561"/>
    </source>
</evidence>
<sequence>MAQNYVAVVEGTILESLTAPPKRFRVATSDVGKYYDGSKYRSVTGVATAERDRLPAIEETELLATIPAEASTDKGVIPETVRKSSNKPEIVDDVSTLLLNPRKNVVLNIGSVKTVPKVVNQPGLISREIAIRIGEALKEHCKQVMGSDSSTDLATYFIHLIQLAITFSTSKNSEYKEFDYIETETQKKIYIKDVSEVVERAAMNSGYENPFRQYMRYFTSSSITLTLNGKITPNERTMAHHGVPKQFFAYTYDFIDPDYSLMNHSAINAYNLARIQAFKNKIASVNNTMHNTYQLNQGAVSG</sequence>
<reference evidence="4" key="1">
    <citation type="journal article" date="2020" name="Trop. Plant Pathol.">
        <title>Further genomic characterization of pineapple mealybug wilt-associated viruses using high-throughput sequencing.</title>
        <authorList>
            <person name="Green J.C."/>
            <person name="Rwahnih M.A."/>
            <person name="Olmedo-Velarde A."/>
            <person name="Melzer M.J."/>
            <person name="Hamim I."/>
            <person name="Borth W.B."/>
            <person name="Brower T.M."/>
            <person name="Hu J.S."/>
        </authorList>
    </citation>
    <scope>NUCLEOTIDE SEQUENCE</scope>
    <source>
        <strain evidence="4">HANA187</strain>
    </source>
</reference>
<organism evidence="4">
    <name type="scientific">Pineapple mealybug wilt-associated virus 2</name>
    <dbReference type="NCBI Taxonomy" id="136234"/>
    <lineage>
        <taxon>Viruses</taxon>
        <taxon>Riboviria</taxon>
        <taxon>Orthornavirae</taxon>
        <taxon>Kitrinoviricota</taxon>
        <taxon>Alsuviricetes</taxon>
        <taxon>Martellivirales</taxon>
        <taxon>Closteroviridae</taxon>
        <taxon>Ampelovirus</taxon>
        <taxon>Ampelovirus duananas</taxon>
    </lineage>
</organism>
<keyword evidence="2 4" id="KW-0167">Capsid protein</keyword>
<evidence type="ECO:0000256" key="3">
    <source>
        <dbReference type="ARBA" id="ARBA00022844"/>
    </source>
</evidence>
<dbReference type="EMBL" id="MN539273">
    <property type="protein sequence ID" value="QJQ80357.1"/>
    <property type="molecule type" value="Genomic_RNA"/>
</dbReference>
<evidence type="ECO:0000313" key="4">
    <source>
        <dbReference type="EMBL" id="QJQ80357.1"/>
    </source>
</evidence>
<comment type="subcellular location">
    <subcellularLocation>
        <location evidence="1">Virion</location>
    </subcellularLocation>
</comment>
<keyword evidence="3" id="KW-0946">Virion</keyword>
<protein>
    <submittedName>
        <fullName evidence="4">Coat protein</fullName>
    </submittedName>
</protein>
<proteinExistence type="predicted"/>
<evidence type="ECO:0000256" key="1">
    <source>
        <dbReference type="ARBA" id="ARBA00004328"/>
    </source>
</evidence>
<accession>A0A6M4EGK8</accession>
<dbReference type="GO" id="GO:0019028">
    <property type="term" value="C:viral capsid"/>
    <property type="evidence" value="ECO:0007669"/>
    <property type="project" value="UniProtKB-KW"/>
</dbReference>
<dbReference type="Pfam" id="PF01785">
    <property type="entry name" value="Closter_coat"/>
    <property type="match status" value="1"/>
</dbReference>
<gene>
    <name evidence="4" type="primary">CP</name>
</gene>
<name>A0A6M4EGK8_9CLOS</name>
<dbReference type="InterPro" id="IPR002679">
    <property type="entry name" value="Closter_coat"/>
</dbReference>